<organism evidence="1 3">
    <name type="scientific">Caenorhabditis remanei</name>
    <name type="common">Caenorhabditis vulgaris</name>
    <dbReference type="NCBI Taxonomy" id="31234"/>
    <lineage>
        <taxon>Eukaryota</taxon>
        <taxon>Metazoa</taxon>
        <taxon>Ecdysozoa</taxon>
        <taxon>Nematoda</taxon>
        <taxon>Chromadorea</taxon>
        <taxon>Rhabditida</taxon>
        <taxon>Rhabditina</taxon>
        <taxon>Rhabditomorpha</taxon>
        <taxon>Rhabditoidea</taxon>
        <taxon>Rhabditidae</taxon>
        <taxon>Peloderinae</taxon>
        <taxon>Caenorhabditis</taxon>
    </lineage>
</organism>
<dbReference type="CTD" id="9808432"/>
<comment type="caution">
    <text evidence="1">The sequence shown here is derived from an EMBL/GenBank/DDBJ whole genome shotgun (WGS) entry which is preliminary data.</text>
</comment>
<name>A0A260ZD85_CAERE</name>
<accession>A0A260ZD85</accession>
<dbReference type="HOGENOM" id="CLU_1541540_0_0_1"/>
<evidence type="ECO:0000313" key="3">
    <source>
        <dbReference type="Proteomes" id="UP000216624"/>
    </source>
</evidence>
<gene>
    <name evidence="2" type="ORF">FL82_07431</name>
    <name evidence="1" type="ORF">FL82_24660</name>
</gene>
<protein>
    <submittedName>
        <fullName evidence="1">Uncharacterized protein</fullName>
    </submittedName>
</protein>
<reference evidence="1" key="1">
    <citation type="submission" date="2017-08" db="EMBL/GenBank/DDBJ databases">
        <authorList>
            <person name="de Groot N.N."/>
        </authorList>
    </citation>
    <scope>NUCLEOTIDE SEQUENCE [LARGE SCALE GENOMIC DNA]</scope>
    <source>
        <strain evidence="1">PX439</strain>
    </source>
</reference>
<dbReference type="Proteomes" id="UP000216624">
    <property type="component" value="Unassembled WGS sequence"/>
</dbReference>
<evidence type="ECO:0000313" key="1">
    <source>
        <dbReference type="EMBL" id="OZF83542.1"/>
    </source>
</evidence>
<dbReference type="EMBL" id="NMWX01000005">
    <property type="protein sequence ID" value="OZG00552.1"/>
    <property type="molecule type" value="Genomic_DNA"/>
</dbReference>
<proteinExistence type="predicted"/>
<feature type="non-terminal residue" evidence="1">
    <location>
        <position position="1"/>
    </location>
</feature>
<keyword evidence="3" id="KW-1185">Reference proteome</keyword>
<sequence>MGNFFSALIKPKPKKRSKWQINYDMHINMQGTMKMDSDDVSLWIECTGKLDSVLASIRNLQRLCAQQEWYIWRGPMNEKLRIAMVYAMLALSTEYRAFFKKNKIDPKRNKRCTEILRKSYFRLYDMKGTMADLKDSYCRTKLHNMYILDLMLKDHIKAVNKLIELCPQATVKKS</sequence>
<evidence type="ECO:0000313" key="2">
    <source>
        <dbReference type="EMBL" id="OZG00552.1"/>
    </source>
</evidence>
<dbReference type="KEGG" id="crq:GCK72_016332"/>
<dbReference type="EMBL" id="NMWX01000179">
    <property type="protein sequence ID" value="OZF83542.1"/>
    <property type="molecule type" value="Genomic_DNA"/>
</dbReference>